<evidence type="ECO:0000259" key="8">
    <source>
        <dbReference type="Pfam" id="PF08439"/>
    </source>
</evidence>
<sequence length="609" mass="71484">MKKYNSYKEVPSEYKWDLEDILKNTSLEKLQEEYFELFEKEIEIKDSKYNSKEEYLKFIELEDKRTLVAFKIENYLSNKLNINTVDPEINKLIVEFENKDNEFNIRLGSEVNRLEANKDKLQAWKDLPEFKNVKKDFEKVLNNLEHKLNPEVEQFLNEAASGNPSPYRIFSILDSSEIDFGYAISSKGKKQKITDGTRISLLKSKDEQTRKSTYNNYLLGFWKHRQSLAALLIQHFKEYTTMASIRKFPSSVSALISSDNVKQELLETIYSNVKKHMPMFHKFSKANRKYFKIKFKKDRKQWDSMLDLVDFKAEYSVEDAKQIFIDLMDVMPKRYKDVAVKAMSENWVDFINVPNKRGGAYSIGGHYGIDKKYILMNFNGSLDSVSTLCHEMGHSMHSYFSDLNQNIRRSQYPIFLAEIASIFNELMLSDYLIKKAKSDKEKFYILGESISDFAGTVIRQSQWSNYEFNLYKALDEKQPIATYEDLEKMYIEVANEYSVSGKKSKPGDYVNVYATMVPHYYYNFYVYKYSLGYIVANVFYNKFKKEGAKALEEYINKFLSAGDSLWPADILKNAGVDIYSDEIYQQAFENVEQKINEYIQLGNKIFKTK</sequence>
<accession>A0ABZ2RUA9</accession>
<dbReference type="Proteomes" id="UP001460679">
    <property type="component" value="Chromosome"/>
</dbReference>
<dbReference type="InterPro" id="IPR045090">
    <property type="entry name" value="Pept_M3A_M3B"/>
</dbReference>
<dbReference type="Gene3D" id="1.10.1370.20">
    <property type="entry name" value="Oligoendopeptidase f, C-terminal domain"/>
    <property type="match status" value="1"/>
</dbReference>
<reference evidence="9" key="1">
    <citation type="submission" date="2024-03" db="EMBL/GenBank/DDBJ databases">
        <title>Complete genome sequence of Mycoplasma gypis type strain B1/T1.</title>
        <authorList>
            <person name="Spergser J."/>
        </authorList>
    </citation>
    <scope>NUCLEOTIDE SEQUENCE [LARGE SCALE GENOMIC DNA]</scope>
    <source>
        <strain evidence="9">B1/T1</strain>
    </source>
</reference>
<evidence type="ECO:0000256" key="5">
    <source>
        <dbReference type="ARBA" id="ARBA00023049"/>
    </source>
</evidence>
<dbReference type="CDD" id="cd09608">
    <property type="entry name" value="M3B_PepF"/>
    <property type="match status" value="1"/>
</dbReference>
<comment type="function">
    <text evidence="6">Has oligopeptidase activity and degrades a variety of small bioactive peptides.</text>
</comment>
<keyword evidence="10" id="KW-1185">Reference proteome</keyword>
<dbReference type="PANTHER" id="PTHR11804">
    <property type="entry name" value="PROTEASE M3 THIMET OLIGOPEPTIDASE-RELATED"/>
    <property type="match status" value="1"/>
</dbReference>
<evidence type="ECO:0000256" key="6">
    <source>
        <dbReference type="RuleBase" id="RU368091"/>
    </source>
</evidence>
<dbReference type="Gene3D" id="1.20.140.70">
    <property type="entry name" value="Oligopeptidase f, N-terminal domain"/>
    <property type="match status" value="1"/>
</dbReference>
<dbReference type="EMBL" id="CP148066">
    <property type="protein sequence ID" value="WXL28326.1"/>
    <property type="molecule type" value="Genomic_DNA"/>
</dbReference>
<keyword evidence="2 6" id="KW-0479">Metal-binding</keyword>
<dbReference type="SUPFAM" id="SSF55486">
    <property type="entry name" value="Metalloproteases ('zincins'), catalytic domain"/>
    <property type="match status" value="1"/>
</dbReference>
<comment type="similarity">
    <text evidence="6">Belongs to the peptidase M3B family.</text>
</comment>
<dbReference type="NCBIfam" id="TIGR00181">
    <property type="entry name" value="pepF"/>
    <property type="match status" value="1"/>
</dbReference>
<name>A0ABZ2RUA9_9BACT</name>
<comment type="cofactor">
    <cofactor evidence="6">
        <name>Zn(2+)</name>
        <dbReference type="ChEBI" id="CHEBI:29105"/>
    </cofactor>
    <text evidence="6">Binds 1 zinc ion.</text>
</comment>
<dbReference type="Pfam" id="PF01432">
    <property type="entry name" value="Peptidase_M3"/>
    <property type="match status" value="1"/>
</dbReference>
<keyword evidence="4 6" id="KW-0862">Zinc</keyword>
<proteinExistence type="inferred from homology"/>
<evidence type="ECO:0000256" key="3">
    <source>
        <dbReference type="ARBA" id="ARBA00022801"/>
    </source>
</evidence>
<dbReference type="InterPro" id="IPR004438">
    <property type="entry name" value="Peptidase_M3B"/>
</dbReference>
<dbReference type="Pfam" id="PF08439">
    <property type="entry name" value="Peptidase_M3_N"/>
    <property type="match status" value="1"/>
</dbReference>
<dbReference type="InterPro" id="IPR001567">
    <property type="entry name" value="Pept_M3A_M3B_dom"/>
</dbReference>
<feature type="domain" description="Oligopeptidase F N-terminal" evidence="8">
    <location>
        <begin position="115"/>
        <end position="180"/>
    </location>
</feature>
<keyword evidence="3 6" id="KW-0378">Hydrolase</keyword>
<organism evidence="9 10">
    <name type="scientific">[Mycoplasma] gypis</name>
    <dbReference type="NCBI Taxonomy" id="92404"/>
    <lineage>
        <taxon>Bacteria</taxon>
        <taxon>Bacillati</taxon>
        <taxon>Mycoplasmatota</taxon>
        <taxon>Mycoplasmoidales</taxon>
        <taxon>Metamycoplasmataceae</taxon>
        <taxon>Metamycoplasma</taxon>
    </lineage>
</organism>
<dbReference type="PANTHER" id="PTHR11804:SF84">
    <property type="entry name" value="SACCHAROLYSIN"/>
    <property type="match status" value="1"/>
</dbReference>
<keyword evidence="1 6" id="KW-0645">Protease</keyword>
<dbReference type="EC" id="3.4.24.-" evidence="6"/>
<protein>
    <recommendedName>
        <fullName evidence="6">Oligopeptidase F</fullName>
        <ecNumber evidence="6">3.4.24.-</ecNumber>
    </recommendedName>
</protein>
<keyword evidence="5 6" id="KW-0482">Metalloprotease</keyword>
<evidence type="ECO:0000256" key="1">
    <source>
        <dbReference type="ARBA" id="ARBA00022670"/>
    </source>
</evidence>
<dbReference type="RefSeq" id="WP_205499439.1">
    <property type="nucleotide sequence ID" value="NZ_CP148066.1"/>
</dbReference>
<evidence type="ECO:0000256" key="2">
    <source>
        <dbReference type="ARBA" id="ARBA00022723"/>
    </source>
</evidence>
<dbReference type="InterPro" id="IPR013647">
    <property type="entry name" value="OligopepF_N_dom"/>
</dbReference>
<gene>
    <name evidence="9" type="primary">pepF</name>
    <name evidence="9" type="ORF">WG616_03095</name>
</gene>
<evidence type="ECO:0000256" key="4">
    <source>
        <dbReference type="ARBA" id="ARBA00022833"/>
    </source>
</evidence>
<evidence type="ECO:0000313" key="9">
    <source>
        <dbReference type="EMBL" id="WXL28326.1"/>
    </source>
</evidence>
<dbReference type="InterPro" id="IPR042088">
    <property type="entry name" value="OligoPept_F_C"/>
</dbReference>
<feature type="domain" description="Peptidase M3A/M3B catalytic" evidence="7">
    <location>
        <begin position="201"/>
        <end position="589"/>
    </location>
</feature>
<evidence type="ECO:0000313" key="10">
    <source>
        <dbReference type="Proteomes" id="UP001460679"/>
    </source>
</evidence>
<evidence type="ECO:0000259" key="7">
    <source>
        <dbReference type="Pfam" id="PF01432"/>
    </source>
</evidence>